<evidence type="ECO:0008006" key="3">
    <source>
        <dbReference type="Google" id="ProtNLM"/>
    </source>
</evidence>
<dbReference type="EMBL" id="MGDB01000100">
    <property type="protein sequence ID" value="OGL40358.1"/>
    <property type="molecule type" value="Genomic_DNA"/>
</dbReference>
<dbReference type="AlphaFoldDB" id="A0A1F7RGQ2"/>
<gene>
    <name evidence="1" type="ORF">A2042_05520</name>
</gene>
<proteinExistence type="predicted"/>
<reference evidence="1 2" key="1">
    <citation type="journal article" date="2016" name="Nat. Commun.">
        <title>Thousands of microbial genomes shed light on interconnected biogeochemical processes in an aquifer system.</title>
        <authorList>
            <person name="Anantharaman K."/>
            <person name="Brown C.T."/>
            <person name="Hug L.A."/>
            <person name="Sharon I."/>
            <person name="Castelle C.J."/>
            <person name="Probst A.J."/>
            <person name="Thomas B.C."/>
            <person name="Singh A."/>
            <person name="Wilkins M.J."/>
            <person name="Karaoz U."/>
            <person name="Brodie E.L."/>
            <person name="Williams K.H."/>
            <person name="Hubbard S.S."/>
            <person name="Banfield J.F."/>
        </authorList>
    </citation>
    <scope>NUCLEOTIDE SEQUENCE [LARGE SCALE GENOMIC DNA]</scope>
</reference>
<name>A0A1F7RGQ2_9BACT</name>
<dbReference type="Proteomes" id="UP000178526">
    <property type="component" value="Unassembled WGS sequence"/>
</dbReference>
<accession>A0A1F7RGQ2</accession>
<evidence type="ECO:0000313" key="2">
    <source>
        <dbReference type="Proteomes" id="UP000178526"/>
    </source>
</evidence>
<sequence length="211" mass="24889">MMISFSEYEFVIYDANCIIYYCFKTTLLSRLGTSVVIDSPRYTDITRDLTEYLIAKKIKIRTILAVFEEGNKDTLSMAIKQRITDENLRRELGLARGEKFPEDIEYKLNKKIRQKVTKIQYENWFELDKSYIPDQILLSKIKIFFNERKVSAERKGIPSQNDMCLILYSKNTTTPLISNDSHICNFREDLEKKDYTHKIVPLKDCVKKNLI</sequence>
<organism evidence="1 2">
    <name type="scientific">Candidatus Schekmanbacteria bacterium GWA2_38_11</name>
    <dbReference type="NCBI Taxonomy" id="1817876"/>
    <lineage>
        <taxon>Bacteria</taxon>
        <taxon>Candidatus Schekmaniibacteriota</taxon>
    </lineage>
</organism>
<protein>
    <recommendedName>
        <fullName evidence="3">PIN domain-containing protein</fullName>
    </recommendedName>
</protein>
<evidence type="ECO:0000313" key="1">
    <source>
        <dbReference type="EMBL" id="OGL40358.1"/>
    </source>
</evidence>
<comment type="caution">
    <text evidence="1">The sequence shown here is derived from an EMBL/GenBank/DDBJ whole genome shotgun (WGS) entry which is preliminary data.</text>
</comment>